<evidence type="ECO:0000313" key="3">
    <source>
        <dbReference type="Proteomes" id="UP001152519"/>
    </source>
</evidence>
<comment type="caution">
    <text evidence="2">The sequence shown here is derived from an EMBL/GenBank/DDBJ whole genome shotgun (WGS) entry which is preliminary data.</text>
</comment>
<evidence type="ECO:0000256" key="1">
    <source>
        <dbReference type="SAM" id="MobiDB-lite"/>
    </source>
</evidence>
<proteinExistence type="predicted"/>
<dbReference type="Proteomes" id="UP001152519">
    <property type="component" value="Unassembled WGS sequence"/>
</dbReference>
<dbReference type="EMBL" id="CAJSLV010000042">
    <property type="protein sequence ID" value="CAG6392024.1"/>
    <property type="molecule type" value="Genomic_DNA"/>
</dbReference>
<name>A0A9W4GPX2_9ACTN</name>
<feature type="region of interest" description="Disordered" evidence="1">
    <location>
        <begin position="1"/>
        <end position="23"/>
    </location>
</feature>
<dbReference type="AlphaFoldDB" id="A0A9W4GPX2"/>
<accession>A0A9W4GPX2</accession>
<keyword evidence="3" id="KW-1185">Reference proteome</keyword>
<organism evidence="2 3">
    <name type="scientific">Actinacidiphila cocklensis</name>
    <dbReference type="NCBI Taxonomy" id="887465"/>
    <lineage>
        <taxon>Bacteria</taxon>
        <taxon>Bacillati</taxon>
        <taxon>Actinomycetota</taxon>
        <taxon>Actinomycetes</taxon>
        <taxon>Kitasatosporales</taxon>
        <taxon>Streptomycetaceae</taxon>
        <taxon>Actinacidiphila</taxon>
    </lineage>
</organism>
<dbReference type="RefSeq" id="WP_251486057.1">
    <property type="nucleotide sequence ID" value="NZ_CAJSLV010000042.1"/>
</dbReference>
<reference evidence="2" key="1">
    <citation type="submission" date="2021-05" db="EMBL/GenBank/DDBJ databases">
        <authorList>
            <person name="Arsene-Ploetze F."/>
        </authorList>
    </citation>
    <scope>NUCLEOTIDE SEQUENCE</scope>
    <source>
        <strain evidence="2">DSM 42138</strain>
    </source>
</reference>
<protein>
    <submittedName>
        <fullName evidence="2">Uncharacterized protein</fullName>
    </submittedName>
</protein>
<gene>
    <name evidence="2" type="ORF">SCOCK_140222</name>
</gene>
<evidence type="ECO:0000313" key="2">
    <source>
        <dbReference type="EMBL" id="CAG6392024.1"/>
    </source>
</evidence>
<sequence length="55" mass="6209">MWRPADQAAVGHSDPAPSDVWQRMPQNRRGAVVAHAIRRDTDAVVCRLRFRLGTL</sequence>